<name>A0ABU6C1T4_9ACTN</name>
<protein>
    <submittedName>
        <fullName evidence="1">CU044_5270 family protein</fullName>
    </submittedName>
</protein>
<evidence type="ECO:0000313" key="2">
    <source>
        <dbReference type="Proteomes" id="UP001352223"/>
    </source>
</evidence>
<reference evidence="1 2" key="1">
    <citation type="submission" date="2022-10" db="EMBL/GenBank/DDBJ databases">
        <authorList>
            <person name="Xie J."/>
            <person name="Shen N."/>
        </authorList>
    </citation>
    <scope>NUCLEOTIDE SEQUENCE [LARGE SCALE GENOMIC DNA]</scope>
    <source>
        <strain evidence="1 2">DSM 41681</strain>
    </source>
</reference>
<keyword evidence="2" id="KW-1185">Reference proteome</keyword>
<dbReference type="Proteomes" id="UP001352223">
    <property type="component" value="Unassembled WGS sequence"/>
</dbReference>
<gene>
    <name evidence="1" type="ORF">OKJ48_00115</name>
</gene>
<proteinExistence type="predicted"/>
<organism evidence="1 2">
    <name type="scientific">Streptomyces kunmingensis</name>
    <dbReference type="NCBI Taxonomy" id="68225"/>
    <lineage>
        <taxon>Bacteria</taxon>
        <taxon>Bacillati</taxon>
        <taxon>Actinomycetota</taxon>
        <taxon>Actinomycetes</taxon>
        <taxon>Kitasatosporales</taxon>
        <taxon>Streptomycetaceae</taxon>
        <taxon>Streptomyces</taxon>
    </lineage>
</organism>
<evidence type="ECO:0000313" key="1">
    <source>
        <dbReference type="EMBL" id="MEB3958673.1"/>
    </source>
</evidence>
<accession>A0ABU6C1T4</accession>
<dbReference type="EMBL" id="JAOZYB010000001">
    <property type="protein sequence ID" value="MEB3958673.1"/>
    <property type="molecule type" value="Genomic_DNA"/>
</dbReference>
<dbReference type="InterPro" id="IPR047789">
    <property type="entry name" value="CU044_5270-like"/>
</dbReference>
<sequence length="306" mass="33056">MTELPEKSLPPGRHELLKEHLMTEIRQSDAPAHASVHKKWLRPALAAASVATAAAVTFVFLPLSGEGANAQPPTKEAVALLEDIALAAAHENVPGGIRDDQFVYIESKVGYTTHQEGKKAKLDPVHKREVWLSVDGLHTGLIREPDYGFAGEEALKPDLPLYEGSTNYRNLQTLPTDPDAMLKWLHRVSAGGESKDQNTFVQVGDLSFESLMPAAQSAALYRAAAKIPGVVVVPDAVDAAGRRGVAVARVNDGERQELIFDKKTKQFLGERTVAVEDLPDGQKKGELTGSSAILERAVVDKPGQRP</sequence>
<dbReference type="RefSeq" id="WP_324765657.1">
    <property type="nucleotide sequence ID" value="NZ_BAAATS010000022.1"/>
</dbReference>
<comment type="caution">
    <text evidence="1">The sequence shown here is derived from an EMBL/GenBank/DDBJ whole genome shotgun (WGS) entry which is preliminary data.</text>
</comment>
<dbReference type="NCBIfam" id="NF038083">
    <property type="entry name" value="CU044_5270_fam"/>
    <property type="match status" value="1"/>
</dbReference>